<feature type="transmembrane region" description="Helical" evidence="1">
    <location>
        <begin position="121"/>
        <end position="140"/>
    </location>
</feature>
<protein>
    <submittedName>
        <fullName evidence="2">Uncharacterized protein</fullName>
    </submittedName>
</protein>
<accession>A0AAE0MXJ0</accession>
<comment type="caution">
    <text evidence="2">The sequence shown here is derived from an EMBL/GenBank/DDBJ whole genome shotgun (WGS) entry which is preliminary data.</text>
</comment>
<feature type="transmembrane region" description="Helical" evidence="1">
    <location>
        <begin position="248"/>
        <end position="271"/>
    </location>
</feature>
<organism evidence="2 3">
    <name type="scientific">Lasiosphaeria ovina</name>
    <dbReference type="NCBI Taxonomy" id="92902"/>
    <lineage>
        <taxon>Eukaryota</taxon>
        <taxon>Fungi</taxon>
        <taxon>Dikarya</taxon>
        <taxon>Ascomycota</taxon>
        <taxon>Pezizomycotina</taxon>
        <taxon>Sordariomycetes</taxon>
        <taxon>Sordariomycetidae</taxon>
        <taxon>Sordariales</taxon>
        <taxon>Lasiosphaeriaceae</taxon>
        <taxon>Lasiosphaeria</taxon>
    </lineage>
</organism>
<reference evidence="2" key="1">
    <citation type="journal article" date="2023" name="Mol. Phylogenet. Evol.">
        <title>Genome-scale phylogeny and comparative genomics of the fungal order Sordariales.</title>
        <authorList>
            <person name="Hensen N."/>
            <person name="Bonometti L."/>
            <person name="Westerberg I."/>
            <person name="Brannstrom I.O."/>
            <person name="Guillou S."/>
            <person name="Cros-Aarteil S."/>
            <person name="Calhoun S."/>
            <person name="Haridas S."/>
            <person name="Kuo A."/>
            <person name="Mondo S."/>
            <person name="Pangilinan J."/>
            <person name="Riley R."/>
            <person name="LaButti K."/>
            <person name="Andreopoulos B."/>
            <person name="Lipzen A."/>
            <person name="Chen C."/>
            <person name="Yan M."/>
            <person name="Daum C."/>
            <person name="Ng V."/>
            <person name="Clum A."/>
            <person name="Steindorff A."/>
            <person name="Ohm R.A."/>
            <person name="Martin F."/>
            <person name="Silar P."/>
            <person name="Natvig D.O."/>
            <person name="Lalanne C."/>
            <person name="Gautier V."/>
            <person name="Ament-Velasquez S.L."/>
            <person name="Kruys A."/>
            <person name="Hutchinson M.I."/>
            <person name="Powell A.J."/>
            <person name="Barry K."/>
            <person name="Miller A.N."/>
            <person name="Grigoriev I.V."/>
            <person name="Debuchy R."/>
            <person name="Gladieux P."/>
            <person name="Hiltunen Thoren M."/>
            <person name="Johannesson H."/>
        </authorList>
    </citation>
    <scope>NUCLEOTIDE SEQUENCE</scope>
    <source>
        <strain evidence="2">CBS 958.72</strain>
    </source>
</reference>
<proteinExistence type="predicted"/>
<dbReference type="Proteomes" id="UP001287356">
    <property type="component" value="Unassembled WGS sequence"/>
</dbReference>
<feature type="transmembrane region" description="Helical" evidence="1">
    <location>
        <begin position="169"/>
        <end position="187"/>
    </location>
</feature>
<sequence length="356" mass="37115">MASRTLATAALVAVGVFGYFSILGLAAQNGLLATLDALAASDAEAGVAPARLTGLAPCDAFLQTLLRFFTPCVTGELPALSLFSAFAAVQVLPLHSVVVLEGLRAANAGTVFAFSAVWGTIYQTIPFGVVLPLYFALYLWRSPLAFLSASTTAASQAEKLSMDPVKVRAVTGALTLGYVVPTLLAALPAPSVVSLDTQQLFLAMWQFFPAQVAAWQLVLEAVVSRLALVNDSAGATPVARLRYSRRVFPYILGITAALHLAIVSAVAVPWLRSGAIPVDLQAAFVPMSVSAPRPIAALAEGSLNLLQYDLYCASGAALLLVSYLSLVVGPGGAVLWALWDRDEAASVAAANIKKKA</sequence>
<evidence type="ECO:0000313" key="2">
    <source>
        <dbReference type="EMBL" id="KAK3358498.1"/>
    </source>
</evidence>
<keyword evidence="1" id="KW-0812">Transmembrane</keyword>
<dbReference type="AlphaFoldDB" id="A0AAE0MXJ0"/>
<feature type="transmembrane region" description="Helical" evidence="1">
    <location>
        <begin position="316"/>
        <end position="339"/>
    </location>
</feature>
<feature type="transmembrane region" description="Helical" evidence="1">
    <location>
        <begin position="207"/>
        <end position="228"/>
    </location>
</feature>
<keyword evidence="1" id="KW-1133">Transmembrane helix</keyword>
<dbReference type="EMBL" id="JAULSN010000016">
    <property type="protein sequence ID" value="KAK3358498.1"/>
    <property type="molecule type" value="Genomic_DNA"/>
</dbReference>
<evidence type="ECO:0000313" key="3">
    <source>
        <dbReference type="Proteomes" id="UP001287356"/>
    </source>
</evidence>
<name>A0AAE0MXJ0_9PEZI</name>
<gene>
    <name evidence="2" type="ORF">B0T24DRAFT_685574</name>
</gene>
<reference evidence="2" key="2">
    <citation type="submission" date="2023-06" db="EMBL/GenBank/DDBJ databases">
        <authorList>
            <consortium name="Lawrence Berkeley National Laboratory"/>
            <person name="Haridas S."/>
            <person name="Hensen N."/>
            <person name="Bonometti L."/>
            <person name="Westerberg I."/>
            <person name="Brannstrom I.O."/>
            <person name="Guillou S."/>
            <person name="Cros-Aarteil S."/>
            <person name="Calhoun S."/>
            <person name="Kuo A."/>
            <person name="Mondo S."/>
            <person name="Pangilinan J."/>
            <person name="Riley R."/>
            <person name="Labutti K."/>
            <person name="Andreopoulos B."/>
            <person name="Lipzen A."/>
            <person name="Chen C."/>
            <person name="Yanf M."/>
            <person name="Daum C."/>
            <person name="Ng V."/>
            <person name="Clum A."/>
            <person name="Steindorff A."/>
            <person name="Ohm R."/>
            <person name="Martin F."/>
            <person name="Silar P."/>
            <person name="Natvig D."/>
            <person name="Lalanne C."/>
            <person name="Gautier V."/>
            <person name="Ament-Velasquez S.L."/>
            <person name="Kruys A."/>
            <person name="Hutchinson M.I."/>
            <person name="Powell A.J."/>
            <person name="Barry K."/>
            <person name="Miller A.N."/>
            <person name="Grigoriev I.V."/>
            <person name="Debuchy R."/>
            <person name="Gladieux P."/>
            <person name="Thoren M.H."/>
            <person name="Johannesson H."/>
        </authorList>
    </citation>
    <scope>NUCLEOTIDE SEQUENCE</scope>
    <source>
        <strain evidence="2">CBS 958.72</strain>
    </source>
</reference>
<keyword evidence="1" id="KW-0472">Membrane</keyword>
<evidence type="ECO:0000256" key="1">
    <source>
        <dbReference type="SAM" id="Phobius"/>
    </source>
</evidence>
<keyword evidence="3" id="KW-1185">Reference proteome</keyword>